<dbReference type="AlphaFoldDB" id="A0A553RBE9"/>
<evidence type="ECO:0000313" key="2">
    <source>
        <dbReference type="EMBL" id="TRY99510.1"/>
    </source>
</evidence>
<evidence type="ECO:0000256" key="1">
    <source>
        <dbReference type="SAM" id="MobiDB-lite"/>
    </source>
</evidence>
<comment type="caution">
    <text evidence="2">The sequence shown here is derived from an EMBL/GenBank/DDBJ whole genome shotgun (WGS) entry which is preliminary data.</text>
</comment>
<organism evidence="2 3">
    <name type="scientific">Danionella cerebrum</name>
    <dbReference type="NCBI Taxonomy" id="2873325"/>
    <lineage>
        <taxon>Eukaryota</taxon>
        <taxon>Metazoa</taxon>
        <taxon>Chordata</taxon>
        <taxon>Craniata</taxon>
        <taxon>Vertebrata</taxon>
        <taxon>Euteleostomi</taxon>
        <taxon>Actinopterygii</taxon>
        <taxon>Neopterygii</taxon>
        <taxon>Teleostei</taxon>
        <taxon>Ostariophysi</taxon>
        <taxon>Cypriniformes</taxon>
        <taxon>Danionidae</taxon>
        <taxon>Danioninae</taxon>
        <taxon>Danionella</taxon>
    </lineage>
</organism>
<name>A0A553RBE9_9TELE</name>
<feature type="non-terminal residue" evidence="2">
    <location>
        <position position="1"/>
    </location>
</feature>
<feature type="compositionally biased region" description="Polar residues" evidence="1">
    <location>
        <begin position="176"/>
        <end position="191"/>
    </location>
</feature>
<dbReference type="EMBL" id="SRMA01025065">
    <property type="protein sequence ID" value="TRY99510.1"/>
    <property type="molecule type" value="Genomic_DNA"/>
</dbReference>
<evidence type="ECO:0000313" key="3">
    <source>
        <dbReference type="Proteomes" id="UP000316079"/>
    </source>
</evidence>
<sequence>DKECISSLIPIVNKDPSRICRAWISNTVVNQKQSRGIWRVQKTHFQVQRFPQKHSQGLVVLRELFPAVMRVAGVRGGSMEDERTENTKCRSMVHSDVETMINNLLLTFYSHFQTDALSSQKDWTCLQTNALSSQTDGPGLQTDPAGLWLQMCAQHCQPDALCPQTDHWFQEDAPHPQTSGPGPQADAQQLQRDSHGCQPNGLCFQIDDYDSQANNPGLQTDDHGPQVPGKHENDGPLKAYSLHCDLDSLNAVSTPLRDLSQYPTNLYLLTDYQHFHTDWTCLQTNALSFQIDHPGLQTDPAGLWLQTHTLHCQTDHSCQTNAHPQTSGPGPQTDVLHFQTDNHCCQPNGPGFQTDDYGSQANMLGLQKEWILPQVDPFHTVDHGHRENAACLPAEGPCPRLQIMGHDSLESPLLQTDAYGSQSSIPNSRWITAQKDTISDSRQRITARNASSPDSRWITAQKDTISDSRWRIAAQKDTISDSRWRMVAPKETIPYAKWKIMAHKVSISDSKRRVTAHKETIPDSRLTIMAPR</sequence>
<protein>
    <submittedName>
        <fullName evidence="2">Uncharacterized protein</fullName>
    </submittedName>
</protein>
<keyword evidence="3" id="KW-1185">Reference proteome</keyword>
<gene>
    <name evidence="2" type="ORF">DNTS_020819</name>
</gene>
<accession>A0A553RBE9</accession>
<proteinExistence type="predicted"/>
<feature type="region of interest" description="Disordered" evidence="1">
    <location>
        <begin position="167"/>
        <end position="194"/>
    </location>
</feature>
<reference evidence="2 3" key="1">
    <citation type="journal article" date="2019" name="Sci. Data">
        <title>Hybrid genome assembly and annotation of Danionella translucida.</title>
        <authorList>
            <person name="Kadobianskyi M."/>
            <person name="Schulze L."/>
            <person name="Schuelke M."/>
            <person name="Judkewitz B."/>
        </authorList>
    </citation>
    <scope>NUCLEOTIDE SEQUENCE [LARGE SCALE GENOMIC DNA]</scope>
    <source>
        <strain evidence="2 3">Bolton</strain>
    </source>
</reference>
<dbReference type="Proteomes" id="UP000316079">
    <property type="component" value="Unassembled WGS sequence"/>
</dbReference>